<keyword evidence="1" id="KW-1133">Transmembrane helix</keyword>
<evidence type="ECO:0000256" key="1">
    <source>
        <dbReference type="SAM" id="Phobius"/>
    </source>
</evidence>
<keyword evidence="1" id="KW-0472">Membrane</keyword>
<name>A0A1H6Y461_9BACT</name>
<feature type="transmembrane region" description="Helical" evidence="1">
    <location>
        <begin position="189"/>
        <end position="209"/>
    </location>
</feature>
<keyword evidence="1" id="KW-0812">Transmembrane</keyword>
<dbReference type="AlphaFoldDB" id="A0A1H6Y461"/>
<dbReference type="Proteomes" id="UP000199532">
    <property type="component" value="Unassembled WGS sequence"/>
</dbReference>
<evidence type="ECO:0000313" key="3">
    <source>
        <dbReference type="Proteomes" id="UP000199532"/>
    </source>
</evidence>
<sequence length="243" mass="27836">MPEPLFNFKMNNISEFFSKPWWQGISVILTVLGIAVTLFQFRKKKLGYLVQFSESIFNDEDLDIAKQLSISYKNNPVESLRVVSIKIMNYGFLPIKRDDFQEAIQIKLQGNLKILYHEVKSIVPNNLKIVCAQDLQSIFIEPTLLNSKDTFSIKIVYDGDDAQIEPACRIVGISRIKDLELVRLAGRNLFAIGVFAAISIYALFNWAFYTTQPGYVFQVLGCLLLLAVISYISIYRDRMIENL</sequence>
<organism evidence="2 3">
    <name type="scientific">Dyadobacter koreensis</name>
    <dbReference type="NCBI Taxonomy" id="408657"/>
    <lineage>
        <taxon>Bacteria</taxon>
        <taxon>Pseudomonadati</taxon>
        <taxon>Bacteroidota</taxon>
        <taxon>Cytophagia</taxon>
        <taxon>Cytophagales</taxon>
        <taxon>Spirosomataceae</taxon>
        <taxon>Dyadobacter</taxon>
    </lineage>
</organism>
<feature type="transmembrane region" description="Helical" evidence="1">
    <location>
        <begin position="20"/>
        <end position="39"/>
    </location>
</feature>
<accession>A0A1H6Y461</accession>
<proteinExistence type="predicted"/>
<reference evidence="2 3" key="1">
    <citation type="submission" date="2016-10" db="EMBL/GenBank/DDBJ databases">
        <authorList>
            <person name="de Groot N.N."/>
        </authorList>
    </citation>
    <scope>NUCLEOTIDE SEQUENCE [LARGE SCALE GENOMIC DNA]</scope>
    <source>
        <strain evidence="2 3">DSM 19938</strain>
    </source>
</reference>
<dbReference type="RefSeq" id="WP_143072142.1">
    <property type="nucleotide sequence ID" value="NZ_FNXY01000006.1"/>
</dbReference>
<feature type="transmembrane region" description="Helical" evidence="1">
    <location>
        <begin position="215"/>
        <end position="234"/>
    </location>
</feature>
<keyword evidence="3" id="KW-1185">Reference proteome</keyword>
<gene>
    <name evidence="2" type="ORF">SAMN04487995_4331</name>
</gene>
<dbReference type="EMBL" id="FNXY01000006">
    <property type="protein sequence ID" value="SEJ34674.1"/>
    <property type="molecule type" value="Genomic_DNA"/>
</dbReference>
<dbReference type="OrthoDB" id="9554605at2"/>
<protein>
    <submittedName>
        <fullName evidence="2">Uncharacterized protein</fullName>
    </submittedName>
</protein>
<evidence type="ECO:0000313" key="2">
    <source>
        <dbReference type="EMBL" id="SEJ34674.1"/>
    </source>
</evidence>